<feature type="compositionally biased region" description="Basic and acidic residues" evidence="3">
    <location>
        <begin position="56"/>
        <end position="66"/>
    </location>
</feature>
<dbReference type="AlphaFoldDB" id="A0A9W8ALQ1"/>
<feature type="compositionally biased region" description="Polar residues" evidence="3">
    <location>
        <begin position="12"/>
        <end position="25"/>
    </location>
</feature>
<dbReference type="EMBL" id="JANBPY010001545">
    <property type="protein sequence ID" value="KAJ1959608.1"/>
    <property type="molecule type" value="Genomic_DNA"/>
</dbReference>
<evidence type="ECO:0000256" key="1">
    <source>
        <dbReference type="ARBA" id="ARBA00006502"/>
    </source>
</evidence>
<keyword evidence="6" id="KW-1185">Reference proteome</keyword>
<evidence type="ECO:0000259" key="4">
    <source>
        <dbReference type="Pfam" id="PF15477"/>
    </source>
</evidence>
<reference evidence="5" key="1">
    <citation type="submission" date="2022-07" db="EMBL/GenBank/DDBJ databases">
        <title>Phylogenomic reconstructions and comparative analyses of Kickxellomycotina fungi.</title>
        <authorList>
            <person name="Reynolds N.K."/>
            <person name="Stajich J.E."/>
            <person name="Barry K."/>
            <person name="Grigoriev I.V."/>
            <person name="Crous P."/>
            <person name="Smith M.E."/>
        </authorList>
    </citation>
    <scope>NUCLEOTIDE SEQUENCE</scope>
    <source>
        <strain evidence="5">RSA 1196</strain>
    </source>
</reference>
<protein>
    <recommendedName>
        <fullName evidence="2">Small acidic protein</fullName>
    </recommendedName>
</protein>
<organism evidence="5 6">
    <name type="scientific">Dispira parvispora</name>
    <dbReference type="NCBI Taxonomy" id="1520584"/>
    <lineage>
        <taxon>Eukaryota</taxon>
        <taxon>Fungi</taxon>
        <taxon>Fungi incertae sedis</taxon>
        <taxon>Zoopagomycota</taxon>
        <taxon>Kickxellomycotina</taxon>
        <taxon>Dimargaritomycetes</taxon>
        <taxon>Dimargaritales</taxon>
        <taxon>Dimargaritaceae</taxon>
        <taxon>Dispira</taxon>
    </lineage>
</organism>
<feature type="domain" description="Small acidic protein-like" evidence="4">
    <location>
        <begin position="134"/>
        <end position="211"/>
    </location>
</feature>
<name>A0A9W8ALQ1_9FUNG</name>
<evidence type="ECO:0000313" key="5">
    <source>
        <dbReference type="EMBL" id="KAJ1959608.1"/>
    </source>
</evidence>
<evidence type="ECO:0000256" key="2">
    <source>
        <dbReference type="ARBA" id="ARBA00016161"/>
    </source>
</evidence>
<feature type="compositionally biased region" description="Low complexity" evidence="3">
    <location>
        <begin position="156"/>
        <end position="181"/>
    </location>
</feature>
<gene>
    <name evidence="5" type="ORF">IWQ62_004540</name>
</gene>
<sequence length="212" mass="23486">MAKGTKRKAEDSPQSTDFTTAPESPNTHDNEPAHKRPTKKIKKEKKQSKKHKKSKDKNQDHPDGQERTTATESSDIRVKKSKKAKSKSDSKKDKRDAKKAKKQRHDAKNSPSQLDSKADTDDPFVVSKSSWVDWSKADFGSDGARKDKFLRLLGASKAKASDNTATKSSSSSSVTAQLSQSYVRHVDQSLSQQFTQGMARKRGGQRRSGLGL</sequence>
<dbReference type="PANTHER" id="PTHR22175:SF0">
    <property type="entry name" value="SMALL ACIDIC PROTEIN"/>
    <property type="match status" value="1"/>
</dbReference>
<dbReference type="OrthoDB" id="10066125at2759"/>
<evidence type="ECO:0000256" key="3">
    <source>
        <dbReference type="SAM" id="MobiDB-lite"/>
    </source>
</evidence>
<feature type="compositionally biased region" description="Basic residues" evidence="3">
    <location>
        <begin position="35"/>
        <end position="55"/>
    </location>
</feature>
<comment type="caution">
    <text evidence="5">The sequence shown here is derived from an EMBL/GenBank/DDBJ whole genome shotgun (WGS) entry which is preliminary data.</text>
</comment>
<dbReference type="Proteomes" id="UP001150925">
    <property type="component" value="Unassembled WGS sequence"/>
</dbReference>
<comment type="similarity">
    <text evidence="1">Belongs to the SMAP family.</text>
</comment>
<accession>A0A9W8ALQ1</accession>
<feature type="region of interest" description="Disordered" evidence="3">
    <location>
        <begin position="156"/>
        <end position="182"/>
    </location>
</feature>
<dbReference type="InterPro" id="IPR026714">
    <property type="entry name" value="SMAP"/>
</dbReference>
<dbReference type="PANTHER" id="PTHR22175">
    <property type="entry name" value="SMALL ACIDIC PROTEIN-RELATED"/>
    <property type="match status" value="1"/>
</dbReference>
<feature type="compositionally biased region" description="Basic and acidic residues" evidence="3">
    <location>
        <begin position="86"/>
        <end position="96"/>
    </location>
</feature>
<feature type="region of interest" description="Disordered" evidence="3">
    <location>
        <begin position="1"/>
        <end position="127"/>
    </location>
</feature>
<dbReference type="InterPro" id="IPR028124">
    <property type="entry name" value="SMAP_dom"/>
</dbReference>
<dbReference type="Pfam" id="PF15477">
    <property type="entry name" value="SMAP"/>
    <property type="match status" value="1"/>
</dbReference>
<evidence type="ECO:0000313" key="6">
    <source>
        <dbReference type="Proteomes" id="UP001150925"/>
    </source>
</evidence>
<proteinExistence type="inferred from homology"/>
<feature type="region of interest" description="Disordered" evidence="3">
    <location>
        <begin position="193"/>
        <end position="212"/>
    </location>
</feature>